<feature type="transmembrane region" description="Helical" evidence="2">
    <location>
        <begin position="195"/>
        <end position="215"/>
    </location>
</feature>
<evidence type="ECO:0000256" key="2">
    <source>
        <dbReference type="SAM" id="Phobius"/>
    </source>
</evidence>
<sequence length="245" mass="27557">MRGTIQNVPGTFQHISEDRTSTNNHHPLEQRSQAYDPRPQNASHTIIGGCDTESRWLLVCAKGKKRPTTLSQLDMCATPSDKELFMELKKAYVGLRGRWTHILSLKKVQSIRFVQFELHIRDLVDIRKVPDMPPETKKDEYLYQPYDLVPPVGENLMAHLFHHPEDANDTSITCLRAPKKRKVKLTVCPRQGTSVGWGVHLVEGSLVFGICWTVFRHDVQGAFSVAAYMVTLIGTVVGTLQAGLG</sequence>
<keyword evidence="2" id="KW-0472">Membrane</keyword>
<feature type="compositionally biased region" description="Polar residues" evidence="1">
    <location>
        <begin position="21"/>
        <end position="33"/>
    </location>
</feature>
<protein>
    <submittedName>
        <fullName evidence="3">Putative transcription factor</fullName>
    </submittedName>
</protein>
<organism evidence="3">
    <name type="scientific">Cladonia uncialis subsp. uncialis</name>
    <dbReference type="NCBI Taxonomy" id="180999"/>
    <lineage>
        <taxon>Eukaryota</taxon>
        <taxon>Fungi</taxon>
        <taxon>Dikarya</taxon>
        <taxon>Ascomycota</taxon>
        <taxon>Pezizomycotina</taxon>
        <taxon>Lecanoromycetes</taxon>
        <taxon>OSLEUM clade</taxon>
        <taxon>Lecanoromycetidae</taxon>
        <taxon>Lecanorales</taxon>
        <taxon>Lecanorineae</taxon>
        <taxon>Cladoniaceae</taxon>
        <taxon>Cladonia</taxon>
    </lineage>
</organism>
<reference evidence="3" key="1">
    <citation type="submission" date="2017-12" db="EMBL/GenBank/DDBJ databases">
        <title>Genome Sequencing Reveals a Rich Biosynthetic Potential.</title>
        <authorList>
            <person name="Bertrand R.L."/>
            <person name="Abdel-Hameed M.E."/>
            <person name="Sorensen J.L."/>
        </authorList>
    </citation>
    <scope>NUCLEOTIDE SEQUENCE</scope>
</reference>
<evidence type="ECO:0000256" key="1">
    <source>
        <dbReference type="SAM" id="MobiDB-lite"/>
    </source>
</evidence>
<evidence type="ECO:0000313" key="3">
    <source>
        <dbReference type="EMBL" id="AUW30880.1"/>
    </source>
</evidence>
<name>A0A2K9YDI4_CLAUC</name>
<dbReference type="EMBL" id="MG777481">
    <property type="protein sequence ID" value="AUW30880.1"/>
    <property type="molecule type" value="Genomic_DNA"/>
</dbReference>
<proteinExistence type="predicted"/>
<keyword evidence="2" id="KW-1133">Transmembrane helix</keyword>
<feature type="region of interest" description="Disordered" evidence="1">
    <location>
        <begin position="1"/>
        <end position="42"/>
    </location>
</feature>
<accession>A0A2K9YDI4</accession>
<feature type="compositionally biased region" description="Polar residues" evidence="1">
    <location>
        <begin position="1"/>
        <end position="14"/>
    </location>
</feature>
<dbReference type="AlphaFoldDB" id="A0A2K9YDI4"/>
<keyword evidence="2" id="KW-0812">Transmembrane</keyword>
<feature type="transmembrane region" description="Helical" evidence="2">
    <location>
        <begin position="222"/>
        <end position="244"/>
    </location>
</feature>